<feature type="domain" description="UspA" evidence="3">
    <location>
        <begin position="157"/>
        <end position="276"/>
    </location>
</feature>
<dbReference type="Proteomes" id="UP000290545">
    <property type="component" value="Unassembled WGS sequence"/>
</dbReference>
<comment type="similarity">
    <text evidence="1">Belongs to the universal stress protein A family.</text>
</comment>
<dbReference type="AlphaFoldDB" id="A0A4Q1DBS3"/>
<dbReference type="EMBL" id="SDHZ01000001">
    <property type="protein sequence ID" value="RXK86934.1"/>
    <property type="molecule type" value="Genomic_DNA"/>
</dbReference>
<sequence length="283" mass="31636">METHSYSNPGTIIVATDFSKASLNAAAYAADLAVTAKKELLLLHIVVLQVAFSEASLNLNIDELNRDAQQELDQLKDELRRRSKGKLCINTLIRTGTFFNELKTACDNIRPYLVVMGSQGTTVTERFVFGGHTVYAMKHLPWSLITVPLCADKAEIHNIGLACDFNHVADKLPAEALAKFSEMFEAKLHVLNVRHKGANQQQVQKEHAQLEQKLQVANPEYHFVENDNIDAAIIEFASKQHLDLLVVLPKKHNILEMLTQKSHTRELVLKSHVPVMTLGVEGK</sequence>
<dbReference type="OrthoDB" id="9788959at2"/>
<accession>A0A4Q1DBS3</accession>
<dbReference type="CDD" id="cd00293">
    <property type="entry name" value="USP-like"/>
    <property type="match status" value="1"/>
</dbReference>
<name>A0A4Q1DBS3_9BACT</name>
<protein>
    <recommendedName>
        <fullName evidence="3">UspA domain-containing protein</fullName>
    </recommendedName>
</protein>
<feature type="coiled-coil region" evidence="2">
    <location>
        <begin position="54"/>
        <end position="85"/>
    </location>
</feature>
<dbReference type="InterPro" id="IPR014729">
    <property type="entry name" value="Rossmann-like_a/b/a_fold"/>
</dbReference>
<keyword evidence="2" id="KW-0175">Coiled coil</keyword>
<organism evidence="4 5">
    <name type="scientific">Filimonas effusa</name>
    <dbReference type="NCBI Taxonomy" id="2508721"/>
    <lineage>
        <taxon>Bacteria</taxon>
        <taxon>Pseudomonadati</taxon>
        <taxon>Bacteroidota</taxon>
        <taxon>Chitinophagia</taxon>
        <taxon>Chitinophagales</taxon>
        <taxon>Chitinophagaceae</taxon>
        <taxon>Filimonas</taxon>
    </lineage>
</organism>
<keyword evidence="5" id="KW-1185">Reference proteome</keyword>
<gene>
    <name evidence="4" type="ORF">ESB13_09155</name>
</gene>
<dbReference type="PANTHER" id="PTHR46268">
    <property type="entry name" value="STRESS RESPONSE PROTEIN NHAX"/>
    <property type="match status" value="1"/>
</dbReference>
<comment type="caution">
    <text evidence="4">The sequence shown here is derived from an EMBL/GenBank/DDBJ whole genome shotgun (WGS) entry which is preliminary data.</text>
</comment>
<reference evidence="4 5" key="1">
    <citation type="submission" date="2019-01" db="EMBL/GenBank/DDBJ databases">
        <title>Filimonas sp. strain TTM-71.</title>
        <authorList>
            <person name="Chen W.-M."/>
        </authorList>
    </citation>
    <scope>NUCLEOTIDE SEQUENCE [LARGE SCALE GENOMIC DNA]</scope>
    <source>
        <strain evidence="4 5">TTM-71</strain>
    </source>
</reference>
<feature type="domain" description="UspA" evidence="3">
    <location>
        <begin position="11"/>
        <end position="148"/>
    </location>
</feature>
<evidence type="ECO:0000256" key="1">
    <source>
        <dbReference type="ARBA" id="ARBA00008791"/>
    </source>
</evidence>
<evidence type="ECO:0000313" key="5">
    <source>
        <dbReference type="Proteomes" id="UP000290545"/>
    </source>
</evidence>
<dbReference type="RefSeq" id="WP_129002683.1">
    <property type="nucleotide sequence ID" value="NZ_SDHZ01000001.1"/>
</dbReference>
<dbReference type="PANTHER" id="PTHR46268:SF6">
    <property type="entry name" value="UNIVERSAL STRESS PROTEIN UP12"/>
    <property type="match status" value="1"/>
</dbReference>
<proteinExistence type="inferred from homology"/>
<dbReference type="Pfam" id="PF00582">
    <property type="entry name" value="Usp"/>
    <property type="match status" value="2"/>
</dbReference>
<dbReference type="Gene3D" id="3.40.50.620">
    <property type="entry name" value="HUPs"/>
    <property type="match status" value="2"/>
</dbReference>
<evidence type="ECO:0000259" key="3">
    <source>
        <dbReference type="Pfam" id="PF00582"/>
    </source>
</evidence>
<dbReference type="SUPFAM" id="SSF52402">
    <property type="entry name" value="Adenine nucleotide alpha hydrolases-like"/>
    <property type="match status" value="2"/>
</dbReference>
<dbReference type="InterPro" id="IPR006016">
    <property type="entry name" value="UspA"/>
</dbReference>
<evidence type="ECO:0000313" key="4">
    <source>
        <dbReference type="EMBL" id="RXK86934.1"/>
    </source>
</evidence>
<evidence type="ECO:0000256" key="2">
    <source>
        <dbReference type="SAM" id="Coils"/>
    </source>
</evidence>